<organism evidence="10 11">
    <name type="scientific">Roseomonas gilardii</name>
    <dbReference type="NCBI Taxonomy" id="257708"/>
    <lineage>
        <taxon>Bacteria</taxon>
        <taxon>Pseudomonadati</taxon>
        <taxon>Pseudomonadota</taxon>
        <taxon>Alphaproteobacteria</taxon>
        <taxon>Acetobacterales</taxon>
        <taxon>Roseomonadaceae</taxon>
        <taxon>Roseomonas</taxon>
    </lineage>
</organism>
<feature type="region of interest" description="Disordered" evidence="8">
    <location>
        <begin position="1"/>
        <end position="21"/>
    </location>
</feature>
<dbReference type="Proteomes" id="UP000185494">
    <property type="component" value="Chromosome 1"/>
</dbReference>
<feature type="transmembrane region" description="Helical" evidence="7">
    <location>
        <begin position="136"/>
        <end position="156"/>
    </location>
</feature>
<dbReference type="eggNOG" id="COG1173">
    <property type="taxonomic scope" value="Bacteria"/>
</dbReference>
<protein>
    <submittedName>
        <fullName evidence="10">Diguanylate cyclase</fullName>
    </submittedName>
</protein>
<evidence type="ECO:0000256" key="1">
    <source>
        <dbReference type="ARBA" id="ARBA00004651"/>
    </source>
</evidence>
<evidence type="ECO:0000256" key="8">
    <source>
        <dbReference type="SAM" id="MobiDB-lite"/>
    </source>
</evidence>
<dbReference type="CDD" id="cd06261">
    <property type="entry name" value="TM_PBP2"/>
    <property type="match status" value="1"/>
</dbReference>
<dbReference type="InterPro" id="IPR000515">
    <property type="entry name" value="MetI-like"/>
</dbReference>
<gene>
    <name evidence="10" type="ORF">RGI145_08065</name>
</gene>
<dbReference type="EMBL" id="CP015583">
    <property type="protein sequence ID" value="APT57056.1"/>
    <property type="molecule type" value="Genomic_DNA"/>
</dbReference>
<comment type="subcellular location">
    <subcellularLocation>
        <location evidence="1 7">Cell membrane</location>
        <topology evidence="1 7">Multi-pass membrane protein</topology>
    </subcellularLocation>
</comment>
<dbReference type="AlphaFoldDB" id="A0A1L7AE56"/>
<evidence type="ECO:0000256" key="7">
    <source>
        <dbReference type="RuleBase" id="RU363032"/>
    </source>
</evidence>
<dbReference type="InterPro" id="IPR035906">
    <property type="entry name" value="MetI-like_sf"/>
</dbReference>
<keyword evidence="3" id="KW-1003">Cell membrane</keyword>
<dbReference type="Pfam" id="PF12911">
    <property type="entry name" value="OppC_N"/>
    <property type="match status" value="1"/>
</dbReference>
<feature type="transmembrane region" description="Helical" evidence="7">
    <location>
        <begin position="101"/>
        <end position="124"/>
    </location>
</feature>
<dbReference type="PANTHER" id="PTHR43386:SF25">
    <property type="entry name" value="PEPTIDE ABC TRANSPORTER PERMEASE PROTEIN"/>
    <property type="match status" value="1"/>
</dbReference>
<evidence type="ECO:0000256" key="4">
    <source>
        <dbReference type="ARBA" id="ARBA00022692"/>
    </source>
</evidence>
<evidence type="ECO:0000256" key="5">
    <source>
        <dbReference type="ARBA" id="ARBA00022989"/>
    </source>
</evidence>
<dbReference type="InterPro" id="IPR025966">
    <property type="entry name" value="OppC_N"/>
</dbReference>
<dbReference type="RefSeq" id="WP_075797954.1">
    <property type="nucleotide sequence ID" value="NZ_CP015583.1"/>
</dbReference>
<keyword evidence="5 7" id="KW-1133">Transmembrane helix</keyword>
<evidence type="ECO:0000313" key="10">
    <source>
        <dbReference type="EMBL" id="APT57056.1"/>
    </source>
</evidence>
<evidence type="ECO:0000256" key="2">
    <source>
        <dbReference type="ARBA" id="ARBA00022448"/>
    </source>
</evidence>
<evidence type="ECO:0000259" key="9">
    <source>
        <dbReference type="PROSITE" id="PS50928"/>
    </source>
</evidence>
<dbReference type="Pfam" id="PF00528">
    <property type="entry name" value="BPD_transp_1"/>
    <property type="match status" value="1"/>
</dbReference>
<sequence length="300" mass="31602">MSGVSVRRPGAAANPAATRRDSPGRRAVRRFLRHRLAVFGLAVIVLFVLAALLAPLVAPYDPAATSWSLIRKPPSLAHWFGTDENGRDVLSRVLWGARASLMAGGLSVAAALMVGVPLGMLAGLAGGWVDALISRITDAMLSVPFLILAIALAAFLGPALENAMLAIAISAAPIFVRLARGMAMEAKATEWVEAARALGNPPWRTAVVHVLPNIVPPLLVQATLAIAEAIIAEASLSFLGLGQQPPAPSWGSMLNAAQRFLSQAPWMAVYPGLAIFLVVLSFNLLGDGLRDALDPRAQRR</sequence>
<dbReference type="GO" id="GO:0005886">
    <property type="term" value="C:plasma membrane"/>
    <property type="evidence" value="ECO:0007669"/>
    <property type="project" value="UniProtKB-SubCell"/>
</dbReference>
<feature type="domain" description="ABC transmembrane type-1" evidence="9">
    <location>
        <begin position="97"/>
        <end position="286"/>
    </location>
</feature>
<feature type="transmembrane region" description="Helical" evidence="7">
    <location>
        <begin position="36"/>
        <end position="58"/>
    </location>
</feature>
<comment type="similarity">
    <text evidence="7">Belongs to the binding-protein-dependent transport system permease family.</text>
</comment>
<evidence type="ECO:0000313" key="11">
    <source>
        <dbReference type="Proteomes" id="UP000185494"/>
    </source>
</evidence>
<keyword evidence="2 7" id="KW-0813">Transport</keyword>
<name>A0A1L7AE56_9PROT</name>
<dbReference type="KEGG" id="rgi:RGI145_08065"/>
<proteinExistence type="inferred from homology"/>
<dbReference type="STRING" id="257708.RGI145_08065"/>
<dbReference type="SUPFAM" id="SSF161098">
    <property type="entry name" value="MetI-like"/>
    <property type="match status" value="1"/>
</dbReference>
<dbReference type="PANTHER" id="PTHR43386">
    <property type="entry name" value="OLIGOPEPTIDE TRANSPORT SYSTEM PERMEASE PROTEIN APPC"/>
    <property type="match status" value="1"/>
</dbReference>
<keyword evidence="6 7" id="KW-0472">Membrane</keyword>
<keyword evidence="4 7" id="KW-0812">Transmembrane</keyword>
<accession>A0A1L7AE56</accession>
<dbReference type="InterPro" id="IPR050366">
    <property type="entry name" value="BP-dependent_transpt_permease"/>
</dbReference>
<dbReference type="Gene3D" id="1.10.3720.10">
    <property type="entry name" value="MetI-like"/>
    <property type="match status" value="1"/>
</dbReference>
<evidence type="ECO:0000256" key="3">
    <source>
        <dbReference type="ARBA" id="ARBA00022475"/>
    </source>
</evidence>
<feature type="transmembrane region" description="Helical" evidence="7">
    <location>
        <begin position="268"/>
        <end position="286"/>
    </location>
</feature>
<dbReference type="GO" id="GO:0055085">
    <property type="term" value="P:transmembrane transport"/>
    <property type="evidence" value="ECO:0007669"/>
    <property type="project" value="InterPro"/>
</dbReference>
<reference evidence="10 11" key="1">
    <citation type="submission" date="2016-05" db="EMBL/GenBank/DDBJ databases">
        <title>Complete Genome and Methylome Analysis of Psychrotrophic Bacterial Isolates from Antarctic Lake Untersee.</title>
        <authorList>
            <person name="Fomenkov A."/>
            <person name="Akimov V.N."/>
            <person name="Vasilyeva L.V."/>
            <person name="Andersen D."/>
            <person name="Vincze T."/>
            <person name="Roberts R.J."/>
        </authorList>
    </citation>
    <scope>NUCLEOTIDE SEQUENCE [LARGE SCALE GENOMIC DNA]</scope>
    <source>
        <strain evidence="10 11">U14-5</strain>
    </source>
</reference>
<dbReference type="PROSITE" id="PS50928">
    <property type="entry name" value="ABC_TM1"/>
    <property type="match status" value="1"/>
</dbReference>
<evidence type="ECO:0000256" key="6">
    <source>
        <dbReference type="ARBA" id="ARBA00023136"/>
    </source>
</evidence>